<name>A0ABN8EAS5_9VIBR</name>
<keyword evidence="3" id="KW-1185">Reference proteome</keyword>
<comment type="caution">
    <text evidence="2">The sequence shown here is derived from an EMBL/GenBank/DDBJ whole genome shotgun (WGS) entry which is preliminary data.</text>
</comment>
<feature type="region of interest" description="Disordered" evidence="1">
    <location>
        <begin position="77"/>
        <end position="106"/>
    </location>
</feature>
<evidence type="ECO:0000256" key="1">
    <source>
        <dbReference type="SAM" id="MobiDB-lite"/>
    </source>
</evidence>
<dbReference type="EMBL" id="CAKLDM010000002">
    <property type="protein sequence ID" value="CAH0541060.1"/>
    <property type="molecule type" value="Genomic_DNA"/>
</dbReference>
<gene>
    <name evidence="2" type="ORF">VMF7928_03344</name>
</gene>
<dbReference type="RefSeq" id="WP_237362818.1">
    <property type="nucleotide sequence ID" value="NZ_CAKLDM010000002.1"/>
</dbReference>
<evidence type="ECO:0000313" key="2">
    <source>
        <dbReference type="EMBL" id="CAH0541060.1"/>
    </source>
</evidence>
<proteinExistence type="predicted"/>
<feature type="compositionally biased region" description="Acidic residues" evidence="1">
    <location>
        <begin position="88"/>
        <end position="106"/>
    </location>
</feature>
<reference evidence="2" key="1">
    <citation type="submission" date="2021-11" db="EMBL/GenBank/DDBJ databases">
        <authorList>
            <person name="Rodrigo-Torres L."/>
            <person name="Arahal R. D."/>
            <person name="Lucena T."/>
        </authorList>
    </citation>
    <scope>NUCLEOTIDE SEQUENCE</scope>
    <source>
        <strain evidence="2">CECT 7928</strain>
    </source>
</reference>
<sequence length="106" mass="11833">MAVIVKYVVERNGEEKMTFTSKAEADAYDKMLDMADALFDLMGKSELIEDESKQEEIALYLAQNKEEVLYALGAKRRPAPKKPKVVEDTEETAVEADPSDSEEDAA</sequence>
<dbReference type="Pfam" id="PF07130">
    <property type="entry name" value="YebG"/>
    <property type="match status" value="1"/>
</dbReference>
<dbReference type="InterPro" id="IPR009813">
    <property type="entry name" value="Uncharacterised_YebG"/>
</dbReference>
<dbReference type="Gene3D" id="1.10.10.710">
    <property type="entry name" value="PSPTO_1197 like"/>
    <property type="match status" value="1"/>
</dbReference>
<evidence type="ECO:0008006" key="4">
    <source>
        <dbReference type="Google" id="ProtNLM"/>
    </source>
</evidence>
<evidence type="ECO:0000313" key="3">
    <source>
        <dbReference type="Proteomes" id="UP000838748"/>
    </source>
</evidence>
<protein>
    <recommendedName>
        <fullName evidence="4">Multidrug DMT transporter permease</fullName>
    </recommendedName>
</protein>
<dbReference type="Proteomes" id="UP000838748">
    <property type="component" value="Unassembled WGS sequence"/>
</dbReference>
<accession>A0ABN8EAS5</accession>
<organism evidence="2 3">
    <name type="scientific">Vibrio marisflavi CECT 7928</name>
    <dbReference type="NCBI Taxonomy" id="634439"/>
    <lineage>
        <taxon>Bacteria</taxon>
        <taxon>Pseudomonadati</taxon>
        <taxon>Pseudomonadota</taxon>
        <taxon>Gammaproteobacteria</taxon>
        <taxon>Vibrionales</taxon>
        <taxon>Vibrionaceae</taxon>
        <taxon>Vibrio</taxon>
    </lineage>
</organism>
<dbReference type="InterPro" id="IPR038627">
    <property type="entry name" value="YebG-like_sf"/>
</dbReference>